<dbReference type="Proteomes" id="UP000231252">
    <property type="component" value="Unassembled WGS sequence"/>
</dbReference>
<dbReference type="Gene3D" id="3.90.79.10">
    <property type="entry name" value="Nucleoside Triphosphate Pyrophosphohydrolase"/>
    <property type="match status" value="1"/>
</dbReference>
<dbReference type="SUPFAM" id="SSF55811">
    <property type="entry name" value="Nudix"/>
    <property type="match status" value="1"/>
</dbReference>
<reference evidence="2" key="1">
    <citation type="submission" date="2017-09" db="EMBL/GenBank/DDBJ databases">
        <title>Depth-based differentiation of microbial function through sediment-hosted aquifers and enrichment of novel symbionts in the deep terrestrial subsurface.</title>
        <authorList>
            <person name="Probst A.J."/>
            <person name="Ladd B."/>
            <person name="Jarett J.K."/>
            <person name="Geller-Mcgrath D.E."/>
            <person name="Sieber C.M.K."/>
            <person name="Emerson J.B."/>
            <person name="Anantharaman K."/>
            <person name="Thomas B.C."/>
            <person name="Malmstrom R."/>
            <person name="Stieglmeier M."/>
            <person name="Klingl A."/>
            <person name="Woyke T."/>
            <person name="Ryan C.M."/>
            <person name="Banfield J.F."/>
        </authorList>
    </citation>
    <scope>NUCLEOTIDE SEQUENCE [LARGE SCALE GENOMIC DNA]</scope>
</reference>
<organism evidence="1 2">
    <name type="scientific">candidate division WWE3 bacterium CG08_land_8_20_14_0_20_41_10</name>
    <dbReference type="NCBI Taxonomy" id="1975085"/>
    <lineage>
        <taxon>Bacteria</taxon>
        <taxon>Katanobacteria</taxon>
    </lineage>
</organism>
<dbReference type="InterPro" id="IPR015797">
    <property type="entry name" value="NUDIX_hydrolase-like_dom_sf"/>
</dbReference>
<dbReference type="EMBL" id="PEYU01000010">
    <property type="protein sequence ID" value="PIS22706.1"/>
    <property type="molecule type" value="Genomic_DNA"/>
</dbReference>
<sequence length="160" mass="18280">MKTDLTVVGFVFKNNSVLLTYNAKYSMWLGFGGHLREGDVPDERLVQKFKQEAGLDIEILNPTGEKIPELNNTVRNCGIPFHADIHNVGDHNHYGQYYACIVKDPNQEVSISPDEKDLLKYRWLTKEQLLVDKEVFESTKEMIKVGFSIYNEARSGADIK</sequence>
<protein>
    <submittedName>
        <fullName evidence="1">Uncharacterized protein</fullName>
    </submittedName>
</protein>
<evidence type="ECO:0000313" key="1">
    <source>
        <dbReference type="EMBL" id="PIS22706.1"/>
    </source>
</evidence>
<comment type="caution">
    <text evidence="1">The sequence shown here is derived from an EMBL/GenBank/DDBJ whole genome shotgun (WGS) entry which is preliminary data.</text>
</comment>
<name>A0A2H0XCQ1_UNCKA</name>
<gene>
    <name evidence="1" type="ORF">COT50_00415</name>
</gene>
<evidence type="ECO:0000313" key="2">
    <source>
        <dbReference type="Proteomes" id="UP000231252"/>
    </source>
</evidence>
<accession>A0A2H0XCQ1</accession>
<dbReference type="AlphaFoldDB" id="A0A2H0XCQ1"/>
<proteinExistence type="predicted"/>